<gene>
    <name evidence="10" type="ORF">B5M42_02605</name>
</gene>
<dbReference type="Pfam" id="PF00015">
    <property type="entry name" value="MCPsignal"/>
    <property type="match status" value="1"/>
</dbReference>
<dbReference type="CDD" id="cd11386">
    <property type="entry name" value="MCP_signal"/>
    <property type="match status" value="1"/>
</dbReference>
<reference evidence="10 11" key="1">
    <citation type="submission" date="2017-03" db="EMBL/GenBank/DDBJ databases">
        <title>Isolation of Levoglucosan Utilizing Bacteria.</title>
        <authorList>
            <person name="Arya A.S."/>
        </authorList>
    </citation>
    <scope>NUCLEOTIDE SEQUENCE [LARGE SCALE GENOMIC DNA]</scope>
    <source>
        <strain evidence="10 11">MEC069</strain>
    </source>
</reference>
<dbReference type="GO" id="GO:0004888">
    <property type="term" value="F:transmembrane signaling receptor activity"/>
    <property type="evidence" value="ECO:0007669"/>
    <property type="project" value="InterPro"/>
</dbReference>
<dbReference type="OrthoDB" id="358716at2"/>
<dbReference type="GO" id="GO:0006935">
    <property type="term" value="P:chemotaxis"/>
    <property type="evidence" value="ECO:0007669"/>
    <property type="project" value="InterPro"/>
</dbReference>
<dbReference type="Pfam" id="PF00672">
    <property type="entry name" value="HAMP"/>
    <property type="match status" value="1"/>
</dbReference>
<dbReference type="GO" id="GO:0007165">
    <property type="term" value="P:signal transduction"/>
    <property type="evidence" value="ECO:0007669"/>
    <property type="project" value="UniProtKB-KW"/>
</dbReference>
<dbReference type="PANTHER" id="PTHR32089">
    <property type="entry name" value="METHYL-ACCEPTING CHEMOTAXIS PROTEIN MCPB"/>
    <property type="match status" value="1"/>
</dbReference>
<dbReference type="RefSeq" id="WP_134749412.1">
    <property type="nucleotide sequence ID" value="NZ_MYFO02000004.1"/>
</dbReference>
<evidence type="ECO:0008006" key="12">
    <source>
        <dbReference type="Google" id="ProtNLM"/>
    </source>
</evidence>
<keyword evidence="11" id="KW-1185">Reference proteome</keyword>
<feature type="domain" description="HAMP" evidence="9">
    <location>
        <begin position="211"/>
        <end position="263"/>
    </location>
</feature>
<evidence type="ECO:0000256" key="2">
    <source>
        <dbReference type="ARBA" id="ARBA00022475"/>
    </source>
</evidence>
<dbReference type="AlphaFoldDB" id="A0A4Y8Q9H1"/>
<keyword evidence="4 6" id="KW-0807">Transducer</keyword>
<evidence type="ECO:0000313" key="11">
    <source>
        <dbReference type="Proteomes" id="UP000298246"/>
    </source>
</evidence>
<keyword evidence="3 7" id="KW-0472">Membrane</keyword>
<feature type="domain" description="Methyl-accepting transducer" evidence="8">
    <location>
        <begin position="282"/>
        <end position="518"/>
    </location>
</feature>
<evidence type="ECO:0000256" key="5">
    <source>
        <dbReference type="ARBA" id="ARBA00029447"/>
    </source>
</evidence>
<dbReference type="InterPro" id="IPR004089">
    <property type="entry name" value="MCPsignal_dom"/>
</dbReference>
<evidence type="ECO:0000256" key="7">
    <source>
        <dbReference type="SAM" id="Phobius"/>
    </source>
</evidence>
<accession>A0A4Y8Q9H1</accession>
<dbReference type="SMART" id="SM00283">
    <property type="entry name" value="MA"/>
    <property type="match status" value="1"/>
</dbReference>
<keyword evidence="7" id="KW-1133">Transmembrane helix</keyword>
<dbReference type="SMART" id="SM00304">
    <property type="entry name" value="HAMP"/>
    <property type="match status" value="2"/>
</dbReference>
<comment type="caution">
    <text evidence="10">The sequence shown here is derived from an EMBL/GenBank/DDBJ whole genome shotgun (WGS) entry which is preliminary data.</text>
</comment>
<dbReference type="PANTHER" id="PTHR32089:SF112">
    <property type="entry name" value="LYSOZYME-LIKE PROTEIN-RELATED"/>
    <property type="match status" value="1"/>
</dbReference>
<evidence type="ECO:0000256" key="4">
    <source>
        <dbReference type="ARBA" id="ARBA00023224"/>
    </source>
</evidence>
<proteinExistence type="inferred from homology"/>
<dbReference type="InterPro" id="IPR004090">
    <property type="entry name" value="Chemotax_Me-accpt_rcpt"/>
</dbReference>
<evidence type="ECO:0000256" key="6">
    <source>
        <dbReference type="PROSITE-ProRule" id="PRU00284"/>
    </source>
</evidence>
<dbReference type="PROSITE" id="PS50885">
    <property type="entry name" value="HAMP"/>
    <property type="match status" value="1"/>
</dbReference>
<dbReference type="PRINTS" id="PR00260">
    <property type="entry name" value="CHEMTRNSDUCR"/>
</dbReference>
<name>A0A4Y8Q9H1_9BACL</name>
<comment type="similarity">
    <text evidence="5">Belongs to the methyl-accepting chemotaxis (MCP) protein family.</text>
</comment>
<dbReference type="GO" id="GO:0005886">
    <property type="term" value="C:plasma membrane"/>
    <property type="evidence" value="ECO:0007669"/>
    <property type="project" value="UniProtKB-SubCell"/>
</dbReference>
<dbReference type="Gene3D" id="1.10.287.950">
    <property type="entry name" value="Methyl-accepting chemotaxis protein"/>
    <property type="match status" value="1"/>
</dbReference>
<evidence type="ECO:0000259" key="8">
    <source>
        <dbReference type="PROSITE" id="PS50111"/>
    </source>
</evidence>
<keyword evidence="2" id="KW-1003">Cell membrane</keyword>
<protein>
    <recommendedName>
        <fullName evidence="12">Methyl-accepting chemotaxis protein</fullName>
    </recommendedName>
</protein>
<sequence>MGFKHLRVSFKLVILVFVLLALMGTVGIVASRYLDIMHNSVTEMYDNRVQPVKWLNEARALSWQAQANLYAATLTQDAAGQKKLEADVNQAKAKFAEAIASYGATELDPYEVERLDKLRAMDAAYQDEISQIMDAAKAGNIAKSQQLMLAHTDKVNQLNGLLTELSDYNAKVGDDLKLAVDRDNTNAHEFIIAMLIAALLLGSLIGYWINRLVTKPLKEIQQAMSRAEQGDLTVSGSYRSRDELGRLTLSFNTMIAGLRDVLAQVQGTAQQVAASSEELTQNAEETGRGSEHISVTIQELATGSENQVRAVMESSEAIQLVSGTVTSIADSAQTAARHAASTAQRAESGGQGVARAIRQMDALQGSVSELKGVVNTLGDRSREIGDIVQLISGIAAQTNLLALNAAIEAARAGSEGRGFAVVASEVRKLADQTTQAAGQIAGLIAQVREETASAVQSMEVSSGTVNESVEVITTLGATFEGIRTASEQTSTLISEVSASVQQAAVGAMSVVASIESIAAVAEQSAAGAQTVTAATEQQLASMEEVTAASNNLAHMAQELQEAVNRFKL</sequence>
<evidence type="ECO:0000256" key="3">
    <source>
        <dbReference type="ARBA" id="ARBA00023136"/>
    </source>
</evidence>
<dbReference type="CDD" id="cd06225">
    <property type="entry name" value="HAMP"/>
    <property type="match status" value="1"/>
</dbReference>
<comment type="subcellular location">
    <subcellularLocation>
        <location evidence="1">Cell membrane</location>
    </subcellularLocation>
</comment>
<dbReference type="SUPFAM" id="SSF58104">
    <property type="entry name" value="Methyl-accepting chemotaxis protein (MCP) signaling domain"/>
    <property type="match status" value="1"/>
</dbReference>
<evidence type="ECO:0000256" key="1">
    <source>
        <dbReference type="ARBA" id="ARBA00004236"/>
    </source>
</evidence>
<dbReference type="EMBL" id="MYFO01000002">
    <property type="protein sequence ID" value="TFE91353.1"/>
    <property type="molecule type" value="Genomic_DNA"/>
</dbReference>
<feature type="transmembrane region" description="Helical" evidence="7">
    <location>
        <begin position="190"/>
        <end position="209"/>
    </location>
</feature>
<keyword evidence="7" id="KW-0812">Transmembrane</keyword>
<dbReference type="Proteomes" id="UP000298246">
    <property type="component" value="Unassembled WGS sequence"/>
</dbReference>
<evidence type="ECO:0000313" key="10">
    <source>
        <dbReference type="EMBL" id="TFE91353.1"/>
    </source>
</evidence>
<evidence type="ECO:0000259" key="9">
    <source>
        <dbReference type="PROSITE" id="PS50885"/>
    </source>
</evidence>
<dbReference type="Pfam" id="PF12729">
    <property type="entry name" value="4HB_MCP_1"/>
    <property type="match status" value="1"/>
</dbReference>
<dbReference type="InterPro" id="IPR024478">
    <property type="entry name" value="HlyB_4HB_MCP"/>
</dbReference>
<dbReference type="PROSITE" id="PS50111">
    <property type="entry name" value="CHEMOTAXIS_TRANSDUC_2"/>
    <property type="match status" value="1"/>
</dbReference>
<dbReference type="InterPro" id="IPR003660">
    <property type="entry name" value="HAMP_dom"/>
</dbReference>
<organism evidence="10 11">
    <name type="scientific">Paenibacillus athensensis</name>
    <dbReference type="NCBI Taxonomy" id="1967502"/>
    <lineage>
        <taxon>Bacteria</taxon>
        <taxon>Bacillati</taxon>
        <taxon>Bacillota</taxon>
        <taxon>Bacilli</taxon>
        <taxon>Bacillales</taxon>
        <taxon>Paenibacillaceae</taxon>
        <taxon>Paenibacillus</taxon>
    </lineage>
</organism>